<accession>A0A9Q0QKK2</accession>
<dbReference type="AlphaFoldDB" id="A0A9Q0QKK2"/>
<evidence type="ECO:0000313" key="2">
    <source>
        <dbReference type="EMBL" id="KAJ6708206.1"/>
    </source>
</evidence>
<reference evidence="2" key="1">
    <citation type="submission" date="2022-11" db="EMBL/GenBank/DDBJ databases">
        <authorList>
            <person name="Hyden B.L."/>
            <person name="Feng K."/>
            <person name="Yates T."/>
            <person name="Jawdy S."/>
            <person name="Smart L.B."/>
            <person name="Muchero W."/>
        </authorList>
    </citation>
    <scope>NUCLEOTIDE SEQUENCE</scope>
    <source>
        <tissue evidence="2">Shoot tip</tissue>
    </source>
</reference>
<keyword evidence="3" id="KW-1185">Reference proteome</keyword>
<comment type="caution">
    <text evidence="2">The sequence shown here is derived from an EMBL/GenBank/DDBJ whole genome shotgun (WGS) entry which is preliminary data.</text>
</comment>
<feature type="region of interest" description="Disordered" evidence="1">
    <location>
        <begin position="32"/>
        <end position="62"/>
    </location>
</feature>
<evidence type="ECO:0000256" key="1">
    <source>
        <dbReference type="SAM" id="MobiDB-lite"/>
    </source>
</evidence>
<dbReference type="OrthoDB" id="1713026at2759"/>
<name>A0A9Q0QKK2_SALVM</name>
<dbReference type="EMBL" id="JAPFFL010000008">
    <property type="protein sequence ID" value="KAJ6708206.1"/>
    <property type="molecule type" value="Genomic_DNA"/>
</dbReference>
<feature type="compositionally biased region" description="Low complexity" evidence="1">
    <location>
        <begin position="47"/>
        <end position="58"/>
    </location>
</feature>
<reference evidence="2" key="2">
    <citation type="journal article" date="2023" name="Int. J. Mol. Sci.">
        <title>De Novo Assembly and Annotation of 11 Diverse Shrub Willow (Salix) Genomes Reveals Novel Gene Organization in Sex-Linked Regions.</title>
        <authorList>
            <person name="Hyden B."/>
            <person name="Feng K."/>
            <person name="Yates T.B."/>
            <person name="Jawdy S."/>
            <person name="Cereghino C."/>
            <person name="Smart L.B."/>
            <person name="Muchero W."/>
        </authorList>
    </citation>
    <scope>NUCLEOTIDE SEQUENCE [LARGE SCALE GENOMIC DNA]</scope>
    <source>
        <tissue evidence="2">Shoot tip</tissue>
    </source>
</reference>
<dbReference type="Proteomes" id="UP001151529">
    <property type="component" value="Chromosome 4"/>
</dbReference>
<proteinExistence type="predicted"/>
<gene>
    <name evidence="2" type="ORF">OIU85_028480</name>
</gene>
<organism evidence="2 3">
    <name type="scientific">Salix viminalis</name>
    <name type="common">Common osier</name>
    <name type="synonym">Basket willow</name>
    <dbReference type="NCBI Taxonomy" id="40686"/>
    <lineage>
        <taxon>Eukaryota</taxon>
        <taxon>Viridiplantae</taxon>
        <taxon>Streptophyta</taxon>
        <taxon>Embryophyta</taxon>
        <taxon>Tracheophyta</taxon>
        <taxon>Spermatophyta</taxon>
        <taxon>Magnoliopsida</taxon>
        <taxon>eudicotyledons</taxon>
        <taxon>Gunneridae</taxon>
        <taxon>Pentapetalae</taxon>
        <taxon>rosids</taxon>
        <taxon>fabids</taxon>
        <taxon>Malpighiales</taxon>
        <taxon>Salicaceae</taxon>
        <taxon>Saliceae</taxon>
        <taxon>Salix</taxon>
    </lineage>
</organism>
<sequence>MKIVRGMQKPFRCDDKELSALGWKNSFSQGIGITAPKRGSGSSSNQSRAGPSSSAARPDTQGTSILQAVSTVKDGDVGEVQEQVVVDEFLENSGGHDNKVLKSDELFDGKHKW</sequence>
<evidence type="ECO:0000313" key="3">
    <source>
        <dbReference type="Proteomes" id="UP001151529"/>
    </source>
</evidence>
<protein>
    <submittedName>
        <fullName evidence="2">Uncharacterized protein</fullName>
    </submittedName>
</protein>